<keyword evidence="5" id="KW-0238">DNA-binding</keyword>
<gene>
    <name evidence="11" type="ORF">FTOL_06895</name>
</gene>
<dbReference type="AlphaFoldDB" id="A0AAE8MA17"/>
<feature type="region of interest" description="Disordered" evidence="9">
    <location>
        <begin position="194"/>
        <end position="284"/>
    </location>
</feature>
<protein>
    <submittedName>
        <fullName evidence="11">Related to nitrate assimilation regulatory protein nirA</fullName>
    </submittedName>
</protein>
<dbReference type="InterPro" id="IPR007219">
    <property type="entry name" value="XnlR_reg_dom"/>
</dbReference>
<evidence type="ECO:0000256" key="5">
    <source>
        <dbReference type="ARBA" id="ARBA00023125"/>
    </source>
</evidence>
<evidence type="ECO:0000256" key="2">
    <source>
        <dbReference type="ARBA" id="ARBA00022723"/>
    </source>
</evidence>
<dbReference type="Pfam" id="PF04082">
    <property type="entry name" value="Fungal_trans"/>
    <property type="match status" value="1"/>
</dbReference>
<keyword evidence="6" id="KW-0804">Transcription</keyword>
<evidence type="ECO:0000256" key="7">
    <source>
        <dbReference type="ARBA" id="ARBA00023242"/>
    </source>
</evidence>
<evidence type="ECO:0000256" key="1">
    <source>
        <dbReference type="ARBA" id="ARBA00004123"/>
    </source>
</evidence>
<feature type="domain" description="Zn(2)-C6 fungal-type" evidence="10">
    <location>
        <begin position="60"/>
        <end position="90"/>
    </location>
</feature>
<dbReference type="PRINTS" id="PR00755">
    <property type="entry name" value="AFLATOXINBRP"/>
</dbReference>
<dbReference type="GO" id="GO:0003677">
    <property type="term" value="F:DNA binding"/>
    <property type="evidence" value="ECO:0007669"/>
    <property type="project" value="UniProtKB-KW"/>
</dbReference>
<dbReference type="Proteomes" id="UP001187734">
    <property type="component" value="Unassembled WGS sequence"/>
</dbReference>
<dbReference type="InterPro" id="IPR051615">
    <property type="entry name" value="Transcr_Regulatory_Elem"/>
</dbReference>
<dbReference type="GO" id="GO:0005634">
    <property type="term" value="C:nucleus"/>
    <property type="evidence" value="ECO:0007669"/>
    <property type="project" value="UniProtKB-SubCell"/>
</dbReference>
<evidence type="ECO:0000313" key="12">
    <source>
        <dbReference type="Proteomes" id="UP001187734"/>
    </source>
</evidence>
<evidence type="ECO:0000256" key="3">
    <source>
        <dbReference type="ARBA" id="ARBA00022833"/>
    </source>
</evidence>
<dbReference type="PANTHER" id="PTHR31313">
    <property type="entry name" value="TY1 ENHANCER ACTIVATOR"/>
    <property type="match status" value="1"/>
</dbReference>
<keyword evidence="7" id="KW-0539">Nucleus</keyword>
<feature type="compositionally biased region" description="Polar residues" evidence="9">
    <location>
        <begin position="234"/>
        <end position="268"/>
    </location>
</feature>
<keyword evidence="8" id="KW-0175">Coiled coil</keyword>
<organism evidence="11 12">
    <name type="scientific">Fusarium torulosum</name>
    <dbReference type="NCBI Taxonomy" id="33205"/>
    <lineage>
        <taxon>Eukaryota</taxon>
        <taxon>Fungi</taxon>
        <taxon>Dikarya</taxon>
        <taxon>Ascomycota</taxon>
        <taxon>Pezizomycotina</taxon>
        <taxon>Sordariomycetes</taxon>
        <taxon>Hypocreomycetidae</taxon>
        <taxon>Hypocreales</taxon>
        <taxon>Nectriaceae</taxon>
        <taxon>Fusarium</taxon>
    </lineage>
</organism>
<dbReference type="GO" id="GO:0000981">
    <property type="term" value="F:DNA-binding transcription factor activity, RNA polymerase II-specific"/>
    <property type="evidence" value="ECO:0007669"/>
    <property type="project" value="InterPro"/>
</dbReference>
<comment type="caution">
    <text evidence="11">The sequence shown here is derived from an EMBL/GenBank/DDBJ whole genome shotgun (WGS) entry which is preliminary data.</text>
</comment>
<keyword evidence="12" id="KW-1185">Reference proteome</keyword>
<evidence type="ECO:0000256" key="8">
    <source>
        <dbReference type="SAM" id="Coils"/>
    </source>
</evidence>
<dbReference type="SUPFAM" id="SSF57701">
    <property type="entry name" value="Zn2/Cys6 DNA-binding domain"/>
    <property type="match status" value="1"/>
</dbReference>
<dbReference type="PANTHER" id="PTHR31313:SF4">
    <property type="entry name" value="CONIDIAL DEVELOPMENT PROTEIN FLUFFY"/>
    <property type="match status" value="1"/>
</dbReference>
<dbReference type="PROSITE" id="PS50048">
    <property type="entry name" value="ZN2_CY6_FUNGAL_2"/>
    <property type="match status" value="1"/>
</dbReference>
<dbReference type="PROSITE" id="PS00463">
    <property type="entry name" value="ZN2_CY6_FUNGAL_1"/>
    <property type="match status" value="1"/>
</dbReference>
<dbReference type="SMART" id="SM00066">
    <property type="entry name" value="GAL4"/>
    <property type="match status" value="1"/>
</dbReference>
<keyword evidence="2" id="KW-0479">Metal-binding</keyword>
<evidence type="ECO:0000259" key="10">
    <source>
        <dbReference type="PROSITE" id="PS50048"/>
    </source>
</evidence>
<sequence length="828" mass="91850">MSSSRPHPSPSNNELPSSVSGFRRLLPGPVSNSEGTSSGSGQGPSLQPRLLPRANVTKIACESCRKRRAKCSGERPKCKACIDRGLECHYQASDRDLHILKRKYDEIQEKANIYERLYYLMRNLPERESHDILRRLREGPDVATTMLDVNNGDLLLQLASAPETRLCNGQTVNDIPEWLGAVLPLGGDGLLTVAPRGDDDANRGDASASASASAGGASGAASSPLDMGPEDASTVATQQSALRSDIGQSSPRQFSAHSQTWSTRSNSHAKAMSSAKGRRGPSQSRIASWAEGMQTDHTPDGLPRSHGLGQVLFTLDKPDLKHSTKTWTTITNDINLILHLLALYFCWEYPIFASLSKEHFLRDFRDGRHRYCSPLLVNALLALGCRFSTHPKTRANSEDLHSAGDHFFKESRQLFDEETDHHSLTTIQALGIMSIREASCGRGSESRYYAGQSIQLAFEMALHRTHDEGDKDELAVQLATFWGAFSLDNAYSLATGLLPNCSCLPHLPSKPRIIGDIEASLWIPYTDDGAPLQLQCEQLSNERSVYQCFCELSELTHQSLYLLYSPGKPLTARGLLSIYTEYLDWYDRIPEVLRLGHNFTPAVLFAHMYYQFAILLLFRPLIKLRIIESEVSPRDVCLQAANAMQGFLTSYSRLYTLKRAPSFVPYFALTSSIMHLAIMATTVLTNESDMALRSDPNVSEAVKQGIASLAEMTPYHHIAEQAPYILRYLAKKWNIDIDIDTGAALNLEEYERLVRPFCDSFNLFAPTTVAEDFIFDLGTGKDVKEITSRQVGKAAESMEDPLFLPFVMQGRPMLSKGKELEEAGFAVL</sequence>
<keyword evidence="3" id="KW-0862">Zinc</keyword>
<dbReference type="CDD" id="cd12148">
    <property type="entry name" value="fungal_TF_MHR"/>
    <property type="match status" value="1"/>
</dbReference>
<feature type="coiled-coil region" evidence="8">
    <location>
        <begin position="90"/>
        <end position="117"/>
    </location>
</feature>
<comment type="subcellular location">
    <subcellularLocation>
        <location evidence="1">Nucleus</location>
    </subcellularLocation>
</comment>
<dbReference type="InterPro" id="IPR036864">
    <property type="entry name" value="Zn2-C6_fun-type_DNA-bd_sf"/>
</dbReference>
<dbReference type="InterPro" id="IPR001138">
    <property type="entry name" value="Zn2Cys6_DnaBD"/>
</dbReference>
<proteinExistence type="predicted"/>
<dbReference type="GO" id="GO:0006351">
    <property type="term" value="P:DNA-templated transcription"/>
    <property type="evidence" value="ECO:0007669"/>
    <property type="project" value="InterPro"/>
</dbReference>
<reference evidence="11" key="1">
    <citation type="submission" date="2018-03" db="EMBL/GenBank/DDBJ databases">
        <authorList>
            <person name="Guldener U."/>
        </authorList>
    </citation>
    <scope>NUCLEOTIDE SEQUENCE</scope>
</reference>
<evidence type="ECO:0000256" key="4">
    <source>
        <dbReference type="ARBA" id="ARBA00023015"/>
    </source>
</evidence>
<dbReference type="GO" id="GO:0008270">
    <property type="term" value="F:zinc ion binding"/>
    <property type="evidence" value="ECO:0007669"/>
    <property type="project" value="InterPro"/>
</dbReference>
<evidence type="ECO:0000256" key="9">
    <source>
        <dbReference type="SAM" id="MobiDB-lite"/>
    </source>
</evidence>
<feature type="compositionally biased region" description="Low complexity" evidence="9">
    <location>
        <begin position="31"/>
        <end position="45"/>
    </location>
</feature>
<evidence type="ECO:0000313" key="11">
    <source>
        <dbReference type="EMBL" id="SPJ78506.1"/>
    </source>
</evidence>
<keyword evidence="4" id="KW-0805">Transcription regulation</keyword>
<evidence type="ECO:0000256" key="6">
    <source>
        <dbReference type="ARBA" id="ARBA00023163"/>
    </source>
</evidence>
<feature type="compositionally biased region" description="Low complexity" evidence="9">
    <location>
        <begin position="206"/>
        <end position="223"/>
    </location>
</feature>
<dbReference type="Pfam" id="PF00172">
    <property type="entry name" value="Zn_clus"/>
    <property type="match status" value="1"/>
</dbReference>
<dbReference type="Gene3D" id="4.10.240.10">
    <property type="entry name" value="Zn(2)-C6 fungal-type DNA-binding domain"/>
    <property type="match status" value="1"/>
</dbReference>
<accession>A0AAE8MA17</accession>
<feature type="region of interest" description="Disordered" evidence="9">
    <location>
        <begin position="1"/>
        <end position="49"/>
    </location>
</feature>
<dbReference type="EMBL" id="ONZP01000231">
    <property type="protein sequence ID" value="SPJ78506.1"/>
    <property type="molecule type" value="Genomic_DNA"/>
</dbReference>
<name>A0AAE8MA17_9HYPO</name>
<dbReference type="CDD" id="cd00067">
    <property type="entry name" value="GAL4"/>
    <property type="match status" value="1"/>
</dbReference>